<dbReference type="AlphaFoldDB" id="A0A841EBL7"/>
<protein>
    <submittedName>
        <fullName evidence="2">Uncharacterized protein</fullName>
    </submittedName>
</protein>
<reference evidence="2 3" key="1">
    <citation type="submission" date="2020-08" db="EMBL/GenBank/DDBJ databases">
        <title>Functional genomics of gut bacteria from endangered species of beetles.</title>
        <authorList>
            <person name="Carlos-Shanley C."/>
        </authorList>
    </citation>
    <scope>NUCLEOTIDE SEQUENCE [LARGE SCALE GENOMIC DNA]</scope>
    <source>
        <strain evidence="2 3">S00070</strain>
    </source>
</reference>
<organism evidence="2 3">
    <name type="scientific">Arcicella rosea</name>
    <dbReference type="NCBI Taxonomy" id="502909"/>
    <lineage>
        <taxon>Bacteria</taxon>
        <taxon>Pseudomonadati</taxon>
        <taxon>Bacteroidota</taxon>
        <taxon>Cytophagia</taxon>
        <taxon>Cytophagales</taxon>
        <taxon>Flectobacillaceae</taxon>
        <taxon>Arcicella</taxon>
    </lineage>
</organism>
<evidence type="ECO:0000313" key="3">
    <source>
        <dbReference type="Proteomes" id="UP000524404"/>
    </source>
</evidence>
<dbReference type="Proteomes" id="UP000524404">
    <property type="component" value="Unassembled WGS sequence"/>
</dbReference>
<proteinExistence type="predicted"/>
<name>A0A841EBL7_9BACT</name>
<accession>A0A841EBL7</accession>
<dbReference type="RefSeq" id="WP_184128497.1">
    <property type="nucleotide sequence ID" value="NZ_JACHKT010000001.1"/>
</dbReference>
<gene>
    <name evidence="2" type="ORF">HNP25_000106</name>
</gene>
<evidence type="ECO:0000313" key="2">
    <source>
        <dbReference type="EMBL" id="MBB6001467.1"/>
    </source>
</evidence>
<feature type="region of interest" description="Disordered" evidence="1">
    <location>
        <begin position="1"/>
        <end position="32"/>
    </location>
</feature>
<keyword evidence="3" id="KW-1185">Reference proteome</keyword>
<evidence type="ECO:0000256" key="1">
    <source>
        <dbReference type="SAM" id="MobiDB-lite"/>
    </source>
</evidence>
<comment type="caution">
    <text evidence="2">The sequence shown here is derived from an EMBL/GenBank/DDBJ whole genome shotgun (WGS) entry which is preliminary data.</text>
</comment>
<sequence>MAKQVESIKHTTTTRPHIPSKEEAGYEDANSTVQNGKKVLELSKNPVNASSYGFDSRPRYSLKRVFTVKCKNPLSFGTT</sequence>
<dbReference type="EMBL" id="JACHKT010000001">
    <property type="protein sequence ID" value="MBB6001467.1"/>
    <property type="molecule type" value="Genomic_DNA"/>
</dbReference>